<dbReference type="SUPFAM" id="SSF144206">
    <property type="entry name" value="NOB1 zinc finger-like"/>
    <property type="match status" value="1"/>
</dbReference>
<dbReference type="EMBL" id="CP001140">
    <property type="protein sequence ID" value="ACL11543.1"/>
    <property type="molecule type" value="Genomic_DNA"/>
</dbReference>
<dbReference type="RefSeq" id="WP_012608884.1">
    <property type="nucleotide sequence ID" value="NC_011766.1"/>
</dbReference>
<dbReference type="AlphaFoldDB" id="B8D612"/>
<name>B8D612_DESA1</name>
<dbReference type="KEGG" id="dka:DKAM_1217"/>
<proteinExistence type="predicted"/>
<dbReference type="Proteomes" id="UP000006903">
    <property type="component" value="Chromosome"/>
</dbReference>
<dbReference type="HOGENOM" id="CLU_202941_0_0_2"/>
<dbReference type="GeneID" id="55564175"/>
<protein>
    <submittedName>
        <fullName evidence="1">Uncharacterized protein</fullName>
    </submittedName>
</protein>
<evidence type="ECO:0000313" key="1">
    <source>
        <dbReference type="EMBL" id="ACL11543.1"/>
    </source>
</evidence>
<reference evidence="1 2" key="1">
    <citation type="journal article" date="2009" name="J. Bacteriol.">
        <title>Complete genome sequence of the anaerobic, protein-degrading hyperthermophilic crenarchaeon Desulfurococcus kamchatkensis.</title>
        <authorList>
            <person name="Ravin N.V."/>
            <person name="Mardanov A.V."/>
            <person name="Beletsky A.V."/>
            <person name="Kublanov I.V."/>
            <person name="Kolganova T.V."/>
            <person name="Lebedinsky A.V."/>
            <person name="Chernyh N.A."/>
            <person name="Bonch-Osmolovskaya E.A."/>
            <person name="Skryabin K.G."/>
        </authorList>
    </citation>
    <scope>NUCLEOTIDE SEQUENCE [LARGE SCALE GENOMIC DNA]</scope>
    <source>
        <strain evidence="2">DSM 18924 / JCM 16383 / VKM B-2413 / 1221n</strain>
    </source>
</reference>
<gene>
    <name evidence="1" type="ordered locus">DKAM_1217</name>
</gene>
<sequence length="51" mass="6266">MGYWVLKCRECGIEWKLHVSFPLKKEFKQLYHYCPNCGRNTFHEILVYVEE</sequence>
<dbReference type="InterPro" id="IPR036283">
    <property type="entry name" value="NOB1_Zf-like_sf"/>
</dbReference>
<dbReference type="eggNOG" id="arCOG08093">
    <property type="taxonomic scope" value="Archaea"/>
</dbReference>
<evidence type="ECO:0000313" key="2">
    <source>
        <dbReference type="Proteomes" id="UP000006903"/>
    </source>
</evidence>
<accession>B8D612</accession>
<organism evidence="1 2">
    <name type="scientific">Desulfurococcus amylolyticus (strain DSM 18924 / JCM 16383 / VKM B-2413 / 1221n)</name>
    <name type="common">Desulfurococcus kamchatkensis</name>
    <dbReference type="NCBI Taxonomy" id="490899"/>
    <lineage>
        <taxon>Archaea</taxon>
        <taxon>Thermoproteota</taxon>
        <taxon>Thermoprotei</taxon>
        <taxon>Desulfurococcales</taxon>
        <taxon>Desulfurococcaceae</taxon>
        <taxon>Desulfurococcus</taxon>
    </lineage>
</organism>